<dbReference type="PANTHER" id="PTHR37534">
    <property type="entry name" value="TRANSCRIPTIONAL ACTIVATOR PROTEIN UGA3"/>
    <property type="match status" value="1"/>
</dbReference>
<evidence type="ECO:0000313" key="5">
    <source>
        <dbReference type="EMBL" id="CAG9984566.1"/>
    </source>
</evidence>
<proteinExistence type="predicted"/>
<evidence type="ECO:0000313" key="6">
    <source>
        <dbReference type="Proteomes" id="UP000754883"/>
    </source>
</evidence>
<dbReference type="SMART" id="SM00066">
    <property type="entry name" value="GAL4"/>
    <property type="match status" value="1"/>
</dbReference>
<evidence type="ECO:0000256" key="1">
    <source>
        <dbReference type="ARBA" id="ARBA00004123"/>
    </source>
</evidence>
<dbReference type="EMBL" id="CABFNO020001387">
    <property type="protein sequence ID" value="CAG9984566.1"/>
    <property type="molecule type" value="Genomic_DNA"/>
</dbReference>
<keyword evidence="6" id="KW-1185">Reference proteome</keyword>
<dbReference type="Pfam" id="PF00172">
    <property type="entry name" value="Zn_clus"/>
    <property type="match status" value="1"/>
</dbReference>
<dbReference type="GO" id="GO:0045944">
    <property type="term" value="P:positive regulation of transcription by RNA polymerase II"/>
    <property type="evidence" value="ECO:0007669"/>
    <property type="project" value="TreeGrafter"/>
</dbReference>
<dbReference type="Gene3D" id="4.10.240.10">
    <property type="entry name" value="Zn(2)-C6 fungal-type DNA-binding domain"/>
    <property type="match status" value="1"/>
</dbReference>
<dbReference type="Pfam" id="PF11951">
    <property type="entry name" value="Fungal_trans_2"/>
    <property type="match status" value="1"/>
</dbReference>
<keyword evidence="2" id="KW-0539">Nucleus</keyword>
<dbReference type="GO" id="GO:0005634">
    <property type="term" value="C:nucleus"/>
    <property type="evidence" value="ECO:0007669"/>
    <property type="project" value="UniProtKB-SubCell"/>
</dbReference>
<dbReference type="PROSITE" id="PS00463">
    <property type="entry name" value="ZN2_CY6_FUNGAL_1"/>
    <property type="match status" value="1"/>
</dbReference>
<dbReference type="GO" id="GO:0000981">
    <property type="term" value="F:DNA-binding transcription factor activity, RNA polymerase II-specific"/>
    <property type="evidence" value="ECO:0007669"/>
    <property type="project" value="InterPro"/>
</dbReference>
<organism evidence="5 6">
    <name type="scientific">Clonostachys byssicola</name>
    <dbReference type="NCBI Taxonomy" id="160290"/>
    <lineage>
        <taxon>Eukaryota</taxon>
        <taxon>Fungi</taxon>
        <taxon>Dikarya</taxon>
        <taxon>Ascomycota</taxon>
        <taxon>Pezizomycotina</taxon>
        <taxon>Sordariomycetes</taxon>
        <taxon>Hypocreomycetidae</taxon>
        <taxon>Hypocreales</taxon>
        <taxon>Bionectriaceae</taxon>
        <taxon>Clonostachys</taxon>
    </lineage>
</organism>
<dbReference type="PROSITE" id="PS50048">
    <property type="entry name" value="ZN2_CY6_FUNGAL_2"/>
    <property type="match status" value="1"/>
</dbReference>
<protein>
    <recommendedName>
        <fullName evidence="4">Zn(2)-C6 fungal-type domain-containing protein</fullName>
    </recommendedName>
</protein>
<dbReference type="CDD" id="cd00067">
    <property type="entry name" value="GAL4"/>
    <property type="match status" value="1"/>
</dbReference>
<dbReference type="GO" id="GO:0000976">
    <property type="term" value="F:transcription cis-regulatory region binding"/>
    <property type="evidence" value="ECO:0007669"/>
    <property type="project" value="TreeGrafter"/>
</dbReference>
<reference evidence="5 6" key="2">
    <citation type="submission" date="2021-10" db="EMBL/GenBank/DDBJ databases">
        <authorList>
            <person name="Piombo E."/>
        </authorList>
    </citation>
    <scope>NUCLEOTIDE SEQUENCE [LARGE SCALE GENOMIC DNA]</scope>
</reference>
<evidence type="ECO:0000256" key="2">
    <source>
        <dbReference type="ARBA" id="ARBA00023242"/>
    </source>
</evidence>
<dbReference type="AlphaFoldDB" id="A0A9N9U976"/>
<dbReference type="GO" id="GO:0008270">
    <property type="term" value="F:zinc ion binding"/>
    <property type="evidence" value="ECO:0007669"/>
    <property type="project" value="InterPro"/>
</dbReference>
<feature type="domain" description="Zn(2)-C6 fungal-type" evidence="4">
    <location>
        <begin position="39"/>
        <end position="69"/>
    </location>
</feature>
<name>A0A9N9U976_9HYPO</name>
<dbReference type="InterPro" id="IPR021858">
    <property type="entry name" value="Fun_TF"/>
</dbReference>
<reference evidence="6" key="1">
    <citation type="submission" date="2019-06" db="EMBL/GenBank/DDBJ databases">
        <authorList>
            <person name="Broberg M."/>
        </authorList>
    </citation>
    <scope>NUCLEOTIDE SEQUENCE [LARGE SCALE GENOMIC DNA]</scope>
</reference>
<dbReference type="Proteomes" id="UP000754883">
    <property type="component" value="Unassembled WGS sequence"/>
</dbReference>
<dbReference type="SUPFAM" id="SSF57701">
    <property type="entry name" value="Zn2/Cys6 DNA-binding domain"/>
    <property type="match status" value="1"/>
</dbReference>
<dbReference type="PANTHER" id="PTHR37534:SF7">
    <property type="entry name" value="TRANSCRIPTIONAL ACTIVATOR PROTEIN UGA3"/>
    <property type="match status" value="1"/>
</dbReference>
<accession>A0A9N9U976</accession>
<gene>
    <name evidence="5" type="ORF">CBYS24578_00012291</name>
</gene>
<feature type="region of interest" description="Disordered" evidence="3">
    <location>
        <begin position="1"/>
        <end position="35"/>
    </location>
</feature>
<dbReference type="InterPro" id="IPR036864">
    <property type="entry name" value="Zn2-C6_fun-type_DNA-bd_sf"/>
</dbReference>
<dbReference type="InterPro" id="IPR001138">
    <property type="entry name" value="Zn2Cys6_DnaBD"/>
</dbReference>
<evidence type="ECO:0000259" key="4">
    <source>
        <dbReference type="PROSITE" id="PS50048"/>
    </source>
</evidence>
<sequence length="520" mass="58196">MLPAENPPESHASQESLGPATTSSQPRRTKRPFTRQRRGCLTCRQRRKKCDQQSPVCGHCLRLNLVCEHEPPQKLRVPATASTGRVMAADARASSDTSPPIVVGVPQHGRARINEPLDLVRPDEGYRQDLSVSRRAMVRYYTMNLATMLSTTAENNCFLSVLLPMAFDYPVLLDAIAALSSAYLATCYPGYNDVSLEHRGRVLSALSLHLGQNDSLSSDMCLAAALIMCAMETITDGTSSSWTSHLAGAAAAIQSKGHPLLRSQPQEGQRSDPLSDSMSFESKWLRRTFAYHNSLMSFSLNCRPLLTDGYWRASDDALADPYCAYASQVIYILTEISDLNVESAESIESSGVMYDHLLQKAGSIANDLRKWECPPTGTSTEHLALLSETYRCAAFVYLESVLRKYHPHLISELIPEGNMFYIESICKYAEIIPEGSQVDCSLLFPLFAAGTEVDDPHYTALIRNRLVGMNKWRSFKNADSCVELLDEIWKMRREEEHRVDRKRIDWRNVATSRGWQLALF</sequence>
<feature type="compositionally biased region" description="Polar residues" evidence="3">
    <location>
        <begin position="11"/>
        <end position="24"/>
    </location>
</feature>
<dbReference type="OrthoDB" id="5419315at2759"/>
<comment type="caution">
    <text evidence="5">The sequence shown here is derived from an EMBL/GenBank/DDBJ whole genome shotgun (WGS) entry which is preliminary data.</text>
</comment>
<comment type="subcellular location">
    <subcellularLocation>
        <location evidence="1">Nucleus</location>
    </subcellularLocation>
</comment>
<evidence type="ECO:0000256" key="3">
    <source>
        <dbReference type="SAM" id="MobiDB-lite"/>
    </source>
</evidence>